<dbReference type="AlphaFoldDB" id="G0UIS4"/>
<dbReference type="InterPro" id="IPR015915">
    <property type="entry name" value="Kelch-typ_b-propeller"/>
</dbReference>
<evidence type="ECO:0008006" key="4">
    <source>
        <dbReference type="Google" id="ProtNLM"/>
    </source>
</evidence>
<dbReference type="Pfam" id="PF24681">
    <property type="entry name" value="Kelch_KLHDC2_KLHL20_DRC7"/>
    <property type="match status" value="1"/>
</dbReference>
<dbReference type="Pfam" id="PF01344">
    <property type="entry name" value="Kelch_1"/>
    <property type="match status" value="1"/>
</dbReference>
<keyword evidence="1" id="KW-0880">Kelch repeat</keyword>
<organism evidence="3">
    <name type="scientific">Trypanosoma congolense (strain IL3000)</name>
    <dbReference type="NCBI Taxonomy" id="1068625"/>
    <lineage>
        <taxon>Eukaryota</taxon>
        <taxon>Discoba</taxon>
        <taxon>Euglenozoa</taxon>
        <taxon>Kinetoplastea</taxon>
        <taxon>Metakinetoplastina</taxon>
        <taxon>Trypanosomatida</taxon>
        <taxon>Trypanosomatidae</taxon>
        <taxon>Trypanosoma</taxon>
        <taxon>Nannomonas</taxon>
    </lineage>
</organism>
<evidence type="ECO:0000256" key="2">
    <source>
        <dbReference type="ARBA" id="ARBA00022737"/>
    </source>
</evidence>
<accession>G0UIS4</accession>
<sequence length="425" mass="47584">MPLGMASNCNNRGWEPTTFLWNSVPPKGELPLHGCCHTLTNYKDEKLFLFGGGALHVIFNDVYCFDLKTATWSYVETTNSDIVAPRISHSAVLHGDNMYVYGGQDLYMPTRFADVLVLNLVTFTWSLVQQQATPAPDGPGDRRMHTAHVYGNRMYVLMGEPYNTSNNFWYLDFSTLEWHPVHSNGCFGRPILPLLGHSAQVEGDYLYVFGGYRADITLRHGSLVYSNSLFCYHFPTSTWRQVVPRSGLRPSPRYSSAIAVLGGRVYIYGGDVDGELYFDDFWCIDTNTTAIQPTSSSHGSALVKAETPPPRWVDITLTCGKGRPSARSGHACAVAQGCLFIVGGELPGDKDVVHYSNRTYRYPLGFFTRLPLAELASRWLAKCSPANVWLLHEQIPRPAREQLARNLPLQEREGTEDLMPCTRVI</sequence>
<evidence type="ECO:0000256" key="1">
    <source>
        <dbReference type="ARBA" id="ARBA00022441"/>
    </source>
</evidence>
<dbReference type="InterPro" id="IPR006652">
    <property type="entry name" value="Kelch_1"/>
</dbReference>
<proteinExistence type="predicted"/>
<dbReference type="PANTHER" id="PTHR46093">
    <property type="entry name" value="ACYL-COA-BINDING DOMAIN-CONTAINING PROTEIN 5"/>
    <property type="match status" value="1"/>
</dbReference>
<gene>
    <name evidence="3" type="ORF">TCIL3000_1_320</name>
</gene>
<reference evidence="3" key="1">
    <citation type="journal article" date="2012" name="Proc. Natl. Acad. Sci. U.S.A.">
        <title>Antigenic diversity is generated by distinct evolutionary mechanisms in African trypanosome species.</title>
        <authorList>
            <person name="Jackson A.P."/>
            <person name="Berry A."/>
            <person name="Aslett M."/>
            <person name="Allison H.C."/>
            <person name="Burton P."/>
            <person name="Vavrova-Anderson J."/>
            <person name="Brown R."/>
            <person name="Browne H."/>
            <person name="Corton N."/>
            <person name="Hauser H."/>
            <person name="Gamble J."/>
            <person name="Gilderthorp R."/>
            <person name="Marcello L."/>
            <person name="McQuillan J."/>
            <person name="Otto T.D."/>
            <person name="Quail M.A."/>
            <person name="Sanders M.J."/>
            <person name="van Tonder A."/>
            <person name="Ginger M.L."/>
            <person name="Field M.C."/>
            <person name="Barry J.D."/>
            <person name="Hertz-Fowler C."/>
            <person name="Berriman M."/>
        </authorList>
    </citation>
    <scope>NUCLEOTIDE SEQUENCE</scope>
    <source>
        <strain evidence="3">IL3000</strain>
    </source>
</reference>
<protein>
    <recommendedName>
        <fullName evidence="4">Kelch domain-containing protein 3</fullName>
    </recommendedName>
</protein>
<dbReference type="SMART" id="SM00612">
    <property type="entry name" value="Kelch"/>
    <property type="match status" value="2"/>
</dbReference>
<dbReference type="PANTHER" id="PTHR46093:SF18">
    <property type="entry name" value="FIBRONECTIN TYPE-III DOMAIN-CONTAINING PROTEIN"/>
    <property type="match status" value="1"/>
</dbReference>
<dbReference type="SUPFAM" id="SSF117281">
    <property type="entry name" value="Kelch motif"/>
    <property type="match status" value="1"/>
</dbReference>
<keyword evidence="2" id="KW-0677">Repeat</keyword>
<dbReference type="EMBL" id="HE575314">
    <property type="protein sequence ID" value="CCC89274.1"/>
    <property type="molecule type" value="Genomic_DNA"/>
</dbReference>
<evidence type="ECO:0000313" key="3">
    <source>
        <dbReference type="EMBL" id="CCC89274.1"/>
    </source>
</evidence>
<name>G0UIS4_TRYCI</name>
<dbReference type="Gene3D" id="2.120.10.80">
    <property type="entry name" value="Kelch-type beta propeller"/>
    <property type="match status" value="2"/>
</dbReference>
<dbReference type="VEuPathDB" id="TriTrypDB:TcIL3000_1_320"/>